<dbReference type="InterPro" id="IPR022210">
    <property type="entry name" value="TF_GCR1-like"/>
</dbReference>
<proteinExistence type="predicted"/>
<evidence type="ECO:0000313" key="4">
    <source>
        <dbReference type="Proteomes" id="UP000009328"/>
    </source>
</evidence>
<evidence type="ECO:0000256" key="1">
    <source>
        <dbReference type="SAM" id="MobiDB-lite"/>
    </source>
</evidence>
<dbReference type="InParanoid" id="K0KRF2"/>
<keyword evidence="3" id="KW-0378">Hydrolase</keyword>
<feature type="compositionally biased region" description="Low complexity" evidence="1">
    <location>
        <begin position="89"/>
        <end position="103"/>
    </location>
</feature>
<accession>K0KRF2</accession>
<name>K0KRF2_WICCF</name>
<gene>
    <name evidence="3" type="ORF">BN7_3413</name>
</gene>
<keyword evidence="4" id="KW-1185">Reference proteome</keyword>
<organism evidence="3 4">
    <name type="scientific">Wickerhamomyces ciferrii (strain ATCC 14091 / BCRC 22168 / CBS 111 / JCM 3599 / NBRC 0793 / NRRL Y-1031 F-60-10)</name>
    <name type="common">Yeast</name>
    <name type="synonym">Pichia ciferrii</name>
    <dbReference type="NCBI Taxonomy" id="1206466"/>
    <lineage>
        <taxon>Eukaryota</taxon>
        <taxon>Fungi</taxon>
        <taxon>Dikarya</taxon>
        <taxon>Ascomycota</taxon>
        <taxon>Saccharomycotina</taxon>
        <taxon>Saccharomycetes</taxon>
        <taxon>Phaffomycetales</taxon>
        <taxon>Wickerhamomycetaceae</taxon>
        <taxon>Wickerhamomyces</taxon>
    </lineage>
</organism>
<dbReference type="HOGENOM" id="CLU_576470_0_0_1"/>
<dbReference type="AlphaFoldDB" id="K0KRF2"/>
<reference evidence="3 4" key="1">
    <citation type="journal article" date="2012" name="Eukaryot. Cell">
        <title>Draft genome sequence of Wickerhamomyces ciferrii NRRL Y-1031 F-60-10.</title>
        <authorList>
            <person name="Schneider J."/>
            <person name="Andrea H."/>
            <person name="Blom J."/>
            <person name="Jaenicke S."/>
            <person name="Ruckert C."/>
            <person name="Schorsch C."/>
            <person name="Szczepanowski R."/>
            <person name="Farwick M."/>
            <person name="Goesmann A."/>
            <person name="Puhler A."/>
            <person name="Schaffer S."/>
            <person name="Tauch A."/>
            <person name="Kohler T."/>
            <person name="Brinkrolf K."/>
        </authorList>
    </citation>
    <scope>NUCLEOTIDE SEQUENCE [LARGE SCALE GENOMIC DNA]</scope>
    <source>
        <strain evidence="4">ATCC 14091 / BCRC 22168 / CBS 111 / JCM 3599 / NBRC 0793 / NRRL Y-1031 F-60-10</strain>
    </source>
</reference>
<feature type="domain" description="Transcription activator GCR1-like" evidence="2">
    <location>
        <begin position="369"/>
        <end position="437"/>
    </location>
</feature>
<feature type="compositionally biased region" description="Polar residues" evidence="1">
    <location>
        <begin position="119"/>
        <end position="139"/>
    </location>
</feature>
<dbReference type="EMBL" id="CAIF01000091">
    <property type="protein sequence ID" value="CCH43859.1"/>
    <property type="molecule type" value="Genomic_DNA"/>
</dbReference>
<protein>
    <submittedName>
        <fullName evidence="3">IgA-specific serine endopeptidase</fullName>
        <ecNumber evidence="3">3.4.21.72</ecNumber>
    </submittedName>
</protein>
<dbReference type="STRING" id="1206466.K0KRF2"/>
<feature type="compositionally biased region" description="Low complexity" evidence="1">
    <location>
        <begin position="174"/>
        <end position="189"/>
    </location>
</feature>
<sequence>MSTNVNVKEIETLKALLREQKAYVAANNEGINKRINDLFERQNAKFNQLNSVVDLLIKENQEMKGLISNQRFVIQPVNPFNLNQGGGNQNNAQNNGNQMMNGNSSHQAVNPFQDPSFIAASTHSANGSTSSNSHVTADPQQQVVQAQQAQAQAQSQAAQQQAQVQAQQQAQAQAQAQAHAHAQQQAQQQAHHHQQQQQQQHHHHHSHHGHHQHISQQSPTQHSTPHQAVAHPPPVNQPGPSAHTPVLDPALTDQNANGSMIRFINNQYVDDSEAQLNANNNNQPGSNSSRIDFVFMDPSSNRRGQYRVHSNSITPTTGEPNSSVARPEDTSISSANTDTSITIPSASRLQRSNNRASEFDAENYDLIIHNDFNRVEDVYYEYYNSLKPQVEKVSKAYKVKKIRKYQKIKALAVRIDRYRKLKNCSLEESFDYFEDLRLGSDNRKKTVAWLYNSLPEVLRKVGLEDQLKKSGGAS</sequence>
<dbReference type="GO" id="GO:0016787">
    <property type="term" value="F:hydrolase activity"/>
    <property type="evidence" value="ECO:0007669"/>
    <property type="project" value="UniProtKB-KW"/>
</dbReference>
<feature type="region of interest" description="Disordered" evidence="1">
    <location>
        <begin position="276"/>
        <end position="339"/>
    </location>
</feature>
<feature type="region of interest" description="Disordered" evidence="1">
    <location>
        <begin position="82"/>
        <end position="143"/>
    </location>
</feature>
<feature type="region of interest" description="Disordered" evidence="1">
    <location>
        <begin position="174"/>
        <end position="253"/>
    </location>
</feature>
<comment type="caution">
    <text evidence="3">The sequence shown here is derived from an EMBL/GenBank/DDBJ whole genome shotgun (WGS) entry which is preliminary data.</text>
</comment>
<evidence type="ECO:0000313" key="3">
    <source>
        <dbReference type="EMBL" id="CCH43859.1"/>
    </source>
</evidence>
<feature type="compositionally biased region" description="Low complexity" evidence="1">
    <location>
        <begin position="277"/>
        <end position="289"/>
    </location>
</feature>
<evidence type="ECO:0000259" key="2">
    <source>
        <dbReference type="Pfam" id="PF12550"/>
    </source>
</evidence>
<dbReference type="Proteomes" id="UP000009328">
    <property type="component" value="Unassembled WGS sequence"/>
</dbReference>
<dbReference type="Pfam" id="PF12550">
    <property type="entry name" value="GCR1_C"/>
    <property type="match status" value="1"/>
</dbReference>
<dbReference type="EC" id="3.4.21.72" evidence="3"/>
<feature type="compositionally biased region" description="Basic residues" evidence="1">
    <location>
        <begin position="190"/>
        <end position="213"/>
    </location>
</feature>
<feature type="compositionally biased region" description="Polar residues" evidence="1">
    <location>
        <begin position="298"/>
        <end position="339"/>
    </location>
</feature>